<reference evidence="7 8" key="1">
    <citation type="submission" date="2017-01" db="EMBL/GenBank/DDBJ databases">
        <authorList>
            <person name="Varghese N."/>
            <person name="Submissions S."/>
        </authorList>
    </citation>
    <scope>NUCLEOTIDE SEQUENCE [LARGE SCALE GENOMIC DNA]</scope>
    <source>
        <strain evidence="7 8">DSM 2061</strain>
    </source>
</reference>
<organism evidence="7 8">
    <name type="scientific">Zobellia uliginosa</name>
    <dbReference type="NCBI Taxonomy" id="143224"/>
    <lineage>
        <taxon>Bacteria</taxon>
        <taxon>Pseudomonadati</taxon>
        <taxon>Bacteroidota</taxon>
        <taxon>Flavobacteriia</taxon>
        <taxon>Flavobacteriales</taxon>
        <taxon>Flavobacteriaceae</taxon>
        <taxon>Zobellia</taxon>
    </lineage>
</organism>
<gene>
    <name evidence="7" type="ORF">SAMN05421766_104570</name>
</gene>
<sequence length="149" mass="16269">MERKQFLKSLGASAAFAIAFPCLHACSTDSEDEDGGNVPVPTGVDFTIDLSAPENAKLAEKGGFVLKDLVVVVQNLEGEYVAASQVCSHQGYEQVRFADIDGGIFYCDVHGSRFEQDGTPIYEKVEGVTSKPLKIFKTELNDNMLRVFE</sequence>
<evidence type="ECO:0000313" key="7">
    <source>
        <dbReference type="EMBL" id="SIS87795.1"/>
    </source>
</evidence>
<keyword evidence="5" id="KW-0732">Signal</keyword>
<dbReference type="Pfam" id="PF00355">
    <property type="entry name" value="Rieske"/>
    <property type="match status" value="1"/>
</dbReference>
<comment type="caution">
    <text evidence="7">The sequence shown here is derived from an EMBL/GenBank/DDBJ whole genome shotgun (WGS) entry which is preliminary data.</text>
</comment>
<keyword evidence="8" id="KW-1185">Reference proteome</keyword>
<dbReference type="Gene3D" id="2.102.10.10">
    <property type="entry name" value="Rieske [2Fe-2S] iron-sulphur domain"/>
    <property type="match status" value="1"/>
</dbReference>
<evidence type="ECO:0000256" key="4">
    <source>
        <dbReference type="ARBA" id="ARBA00023014"/>
    </source>
</evidence>
<dbReference type="PROSITE" id="PS51296">
    <property type="entry name" value="RIESKE"/>
    <property type="match status" value="1"/>
</dbReference>
<feature type="signal peptide" evidence="5">
    <location>
        <begin position="1"/>
        <end position="25"/>
    </location>
</feature>
<evidence type="ECO:0000256" key="3">
    <source>
        <dbReference type="ARBA" id="ARBA00023004"/>
    </source>
</evidence>
<evidence type="ECO:0000256" key="5">
    <source>
        <dbReference type="SAM" id="SignalP"/>
    </source>
</evidence>
<keyword evidence="4" id="KW-0411">Iron-sulfur</keyword>
<dbReference type="RefSeq" id="WP_076456052.1">
    <property type="nucleotide sequence ID" value="NZ_FTOB01000004.1"/>
</dbReference>
<feature type="chain" id="PRO_5047035663" evidence="5">
    <location>
        <begin position="26"/>
        <end position="149"/>
    </location>
</feature>
<proteinExistence type="predicted"/>
<dbReference type="InterPro" id="IPR036922">
    <property type="entry name" value="Rieske_2Fe-2S_sf"/>
</dbReference>
<evidence type="ECO:0000259" key="6">
    <source>
        <dbReference type="PROSITE" id="PS51296"/>
    </source>
</evidence>
<keyword evidence="2" id="KW-0479">Metal-binding</keyword>
<dbReference type="Proteomes" id="UP000185728">
    <property type="component" value="Unassembled WGS sequence"/>
</dbReference>
<dbReference type="SUPFAM" id="SSF50022">
    <property type="entry name" value="ISP domain"/>
    <property type="match status" value="1"/>
</dbReference>
<keyword evidence="1" id="KW-0001">2Fe-2S</keyword>
<accession>A0ABY1KZ59</accession>
<name>A0ABY1KZ59_9FLAO</name>
<evidence type="ECO:0000256" key="2">
    <source>
        <dbReference type="ARBA" id="ARBA00022723"/>
    </source>
</evidence>
<evidence type="ECO:0000256" key="1">
    <source>
        <dbReference type="ARBA" id="ARBA00022714"/>
    </source>
</evidence>
<dbReference type="EMBL" id="FTOB01000004">
    <property type="protein sequence ID" value="SIS87795.1"/>
    <property type="molecule type" value="Genomic_DNA"/>
</dbReference>
<keyword evidence="3" id="KW-0408">Iron</keyword>
<feature type="domain" description="Rieske" evidence="6">
    <location>
        <begin position="47"/>
        <end position="147"/>
    </location>
</feature>
<protein>
    <submittedName>
        <fullName evidence="7">Rieske [2Fe-2S] domain-containing protein</fullName>
    </submittedName>
</protein>
<evidence type="ECO:0000313" key="8">
    <source>
        <dbReference type="Proteomes" id="UP000185728"/>
    </source>
</evidence>
<dbReference type="InterPro" id="IPR017941">
    <property type="entry name" value="Rieske_2Fe-2S"/>
</dbReference>